<name>A0AAV4TA20_CAEEX</name>
<dbReference type="AlphaFoldDB" id="A0AAV4TA20"/>
<organism evidence="1 2">
    <name type="scientific">Caerostris extrusa</name>
    <name type="common">Bark spider</name>
    <name type="synonym">Caerostris bankana</name>
    <dbReference type="NCBI Taxonomy" id="172846"/>
    <lineage>
        <taxon>Eukaryota</taxon>
        <taxon>Metazoa</taxon>
        <taxon>Ecdysozoa</taxon>
        <taxon>Arthropoda</taxon>
        <taxon>Chelicerata</taxon>
        <taxon>Arachnida</taxon>
        <taxon>Araneae</taxon>
        <taxon>Araneomorphae</taxon>
        <taxon>Entelegynae</taxon>
        <taxon>Araneoidea</taxon>
        <taxon>Araneidae</taxon>
        <taxon>Caerostris</taxon>
    </lineage>
</organism>
<keyword evidence="2" id="KW-1185">Reference proteome</keyword>
<evidence type="ECO:0000313" key="2">
    <source>
        <dbReference type="Proteomes" id="UP001054945"/>
    </source>
</evidence>
<protein>
    <submittedName>
        <fullName evidence="1">Uncharacterized protein</fullName>
    </submittedName>
</protein>
<evidence type="ECO:0000313" key="1">
    <source>
        <dbReference type="EMBL" id="GIY43508.1"/>
    </source>
</evidence>
<gene>
    <name evidence="1" type="ORF">CEXT_792341</name>
</gene>
<reference evidence="1 2" key="1">
    <citation type="submission" date="2021-06" db="EMBL/GenBank/DDBJ databases">
        <title>Caerostris extrusa draft genome.</title>
        <authorList>
            <person name="Kono N."/>
            <person name="Arakawa K."/>
        </authorList>
    </citation>
    <scope>NUCLEOTIDE SEQUENCE [LARGE SCALE GENOMIC DNA]</scope>
</reference>
<sequence>MVDTKKEIKKRKDITSVSDTICVHLFIQEIKRTGGPHPRNFKHSPSRSIKQTLTWGYGYLQGFQEKKKEILEIKKSQRTSTLLFYSRAILPHPFPAPWERYWNERSSVLNTFFSSLVSPGSWY</sequence>
<proteinExistence type="predicted"/>
<dbReference type="Proteomes" id="UP001054945">
    <property type="component" value="Unassembled WGS sequence"/>
</dbReference>
<dbReference type="EMBL" id="BPLR01010985">
    <property type="protein sequence ID" value="GIY43508.1"/>
    <property type="molecule type" value="Genomic_DNA"/>
</dbReference>
<accession>A0AAV4TA20</accession>
<comment type="caution">
    <text evidence="1">The sequence shown here is derived from an EMBL/GenBank/DDBJ whole genome shotgun (WGS) entry which is preliminary data.</text>
</comment>